<accession>A0A7D5H1W4</accession>
<dbReference type="SUPFAM" id="SSF52309">
    <property type="entry name" value="N-(deoxy)ribosyltransferase-like"/>
    <property type="match status" value="1"/>
</dbReference>
<dbReference type="KEGG" id="pez:HWQ56_20565"/>
<name>A0A7D5H1W4_9PSED</name>
<dbReference type="AlphaFoldDB" id="A0A7D5H1W4"/>
<gene>
    <name evidence="1" type="ORF">HWQ56_20565</name>
</gene>
<dbReference type="Gene3D" id="3.40.50.450">
    <property type="match status" value="1"/>
</dbReference>
<dbReference type="Proteomes" id="UP000509568">
    <property type="component" value="Chromosome"/>
</dbReference>
<proteinExistence type="predicted"/>
<sequence>MFNLLVMANGWSGRRDELALGRVYVDAALGPQWKTGDLPNFDLMRRLPAVFSPENSRFEPDQVARVGEITSTRLQGSNVVVEYRYDPDIPPIPLDDLMALAPALGIQVPRKGFGPFEHSHWAIKDADLFKVLLTEWRRPIRQPTVFQLATPQRVRPDLLSAMMPFAGFGPVWDAIQRAATANGMDSGRADNRWDHPAIIQDVVALIDEAAIVICDCTGKNANVFYEMGIAHSYGKEVIIITQNAADIPFDIAHLRHIRYLANDQGIAQLEVDLTARIRTLRT</sequence>
<dbReference type="RefSeq" id="WP_176571651.1">
    <property type="nucleotide sequence ID" value="NZ_CP056030.1"/>
</dbReference>
<evidence type="ECO:0008006" key="3">
    <source>
        <dbReference type="Google" id="ProtNLM"/>
    </source>
</evidence>
<keyword evidence="2" id="KW-1185">Reference proteome</keyword>
<dbReference type="EMBL" id="CP056030">
    <property type="protein sequence ID" value="QKZ06047.1"/>
    <property type="molecule type" value="Genomic_DNA"/>
</dbReference>
<evidence type="ECO:0000313" key="2">
    <source>
        <dbReference type="Proteomes" id="UP000509568"/>
    </source>
</evidence>
<reference evidence="1 2" key="1">
    <citation type="submission" date="2020-06" db="EMBL/GenBank/DDBJ databases">
        <title>Pseudomonas eucalypticola sp. nov., an endophyte of Eucalyptus dunnii leaves with biocontrol ability of eucalyptus leaf blight.</title>
        <authorList>
            <person name="Liu Y."/>
            <person name="Song Z."/>
            <person name="Zeng H."/>
            <person name="Lu M."/>
            <person name="Wang X."/>
            <person name="Lian X."/>
            <person name="Zhang Q."/>
        </authorList>
    </citation>
    <scope>NUCLEOTIDE SEQUENCE [LARGE SCALE GENOMIC DNA]</scope>
    <source>
        <strain evidence="1 2">NP-1</strain>
    </source>
</reference>
<evidence type="ECO:0000313" key="1">
    <source>
        <dbReference type="EMBL" id="QKZ06047.1"/>
    </source>
</evidence>
<protein>
    <recommendedName>
        <fullName evidence="3">Nucleoside 2-deoxyribosyltransferase</fullName>
    </recommendedName>
</protein>
<organism evidence="1 2">
    <name type="scientific">Pseudomonas eucalypticola</name>
    <dbReference type="NCBI Taxonomy" id="2599595"/>
    <lineage>
        <taxon>Bacteria</taxon>
        <taxon>Pseudomonadati</taxon>
        <taxon>Pseudomonadota</taxon>
        <taxon>Gammaproteobacteria</taxon>
        <taxon>Pseudomonadales</taxon>
        <taxon>Pseudomonadaceae</taxon>
        <taxon>Pseudomonas</taxon>
    </lineage>
</organism>